<feature type="compositionally biased region" description="Polar residues" evidence="1">
    <location>
        <begin position="59"/>
        <end position="68"/>
    </location>
</feature>
<evidence type="ECO:0000313" key="3">
    <source>
        <dbReference type="Proteomes" id="UP000193738"/>
    </source>
</evidence>
<accession>A0A1X1VPT5</accession>
<dbReference type="EMBL" id="LQOX01000091">
    <property type="protein sequence ID" value="ORV71051.1"/>
    <property type="molecule type" value="Genomic_DNA"/>
</dbReference>
<dbReference type="AlphaFoldDB" id="A0A1X1VPT5"/>
<name>A0A1X1VPT5_MYCGS</name>
<comment type="caution">
    <text evidence="2">The sequence shown here is derived from an EMBL/GenBank/DDBJ whole genome shotgun (WGS) entry which is preliminary data.</text>
</comment>
<reference evidence="2 3" key="1">
    <citation type="submission" date="2016-01" db="EMBL/GenBank/DDBJ databases">
        <title>The new phylogeny of the genus Mycobacterium.</title>
        <authorList>
            <person name="Tarcisio F."/>
            <person name="Conor M."/>
            <person name="Antonella G."/>
            <person name="Elisabetta G."/>
            <person name="Giulia F.S."/>
            <person name="Sara T."/>
            <person name="Anna F."/>
            <person name="Clotilde B."/>
            <person name="Roberto B."/>
            <person name="Veronica D.S."/>
            <person name="Fabio R."/>
            <person name="Monica P."/>
            <person name="Olivier J."/>
            <person name="Enrico T."/>
            <person name="Nicola S."/>
        </authorList>
    </citation>
    <scope>NUCLEOTIDE SEQUENCE [LARGE SCALE GENOMIC DNA]</scope>
    <source>
        <strain evidence="2 3">DSM 43505</strain>
    </source>
</reference>
<dbReference type="Proteomes" id="UP000193738">
    <property type="component" value="Unassembled WGS sequence"/>
</dbReference>
<feature type="region of interest" description="Disordered" evidence="1">
    <location>
        <begin position="53"/>
        <end position="77"/>
    </location>
</feature>
<proteinExistence type="predicted"/>
<keyword evidence="3" id="KW-1185">Reference proteome</keyword>
<evidence type="ECO:0000256" key="1">
    <source>
        <dbReference type="SAM" id="MobiDB-lite"/>
    </source>
</evidence>
<evidence type="ECO:0000313" key="2">
    <source>
        <dbReference type="EMBL" id="ORV71051.1"/>
    </source>
</evidence>
<dbReference type="RefSeq" id="WP_036411116.1">
    <property type="nucleotide sequence ID" value="NZ_LQOX01000091.1"/>
</dbReference>
<protein>
    <submittedName>
        <fullName evidence="2">Uncharacterized protein</fullName>
    </submittedName>
</protein>
<dbReference type="STRING" id="1777.AWC07_05070"/>
<organism evidence="2 3">
    <name type="scientific">Mycobacterium gastri</name>
    <dbReference type="NCBI Taxonomy" id="1777"/>
    <lineage>
        <taxon>Bacteria</taxon>
        <taxon>Bacillati</taxon>
        <taxon>Actinomycetota</taxon>
        <taxon>Actinomycetes</taxon>
        <taxon>Mycobacteriales</taxon>
        <taxon>Mycobacteriaceae</taxon>
        <taxon>Mycobacterium</taxon>
    </lineage>
</organism>
<gene>
    <name evidence="2" type="ORF">AWC07_05070</name>
</gene>
<sequence>MVGAQRGAVVNQCRARTRNRGDGGYAPVASSFALSRSSFQQLIVEHAIEGTSPDVHPFSSHTPDSQIGTADGYLRGE</sequence>